<dbReference type="InParanoid" id="A0A0D0AD39"/>
<feature type="compositionally biased region" description="Basic residues" evidence="1">
    <location>
        <begin position="481"/>
        <end position="490"/>
    </location>
</feature>
<evidence type="ECO:0000256" key="1">
    <source>
        <dbReference type="SAM" id="MobiDB-lite"/>
    </source>
</evidence>
<reference evidence="3" key="2">
    <citation type="submission" date="2015-01" db="EMBL/GenBank/DDBJ databases">
        <title>Evolutionary Origins and Diversification of the Mycorrhizal Mutualists.</title>
        <authorList>
            <consortium name="DOE Joint Genome Institute"/>
            <consortium name="Mycorrhizal Genomics Consortium"/>
            <person name="Kohler A."/>
            <person name="Kuo A."/>
            <person name="Nagy L.G."/>
            <person name="Floudas D."/>
            <person name="Copeland A."/>
            <person name="Barry K.W."/>
            <person name="Cichocki N."/>
            <person name="Veneault-Fourrey C."/>
            <person name="LaButti K."/>
            <person name="Lindquist E.A."/>
            <person name="Lipzen A."/>
            <person name="Lundell T."/>
            <person name="Morin E."/>
            <person name="Murat C."/>
            <person name="Riley R."/>
            <person name="Ohm R."/>
            <person name="Sun H."/>
            <person name="Tunlid A."/>
            <person name="Henrissat B."/>
            <person name="Grigoriev I.V."/>
            <person name="Hibbett D.S."/>
            <person name="Martin F."/>
        </authorList>
    </citation>
    <scope>NUCLEOTIDE SEQUENCE [LARGE SCALE GENOMIC DNA]</scope>
    <source>
        <strain evidence="3">UH-Slu-Lm8-n1</strain>
    </source>
</reference>
<protein>
    <submittedName>
        <fullName evidence="2">Unplaced genomic scaffold CY34scaffold_9, whole genome shotgun sequence</fullName>
    </submittedName>
</protein>
<evidence type="ECO:0000313" key="3">
    <source>
        <dbReference type="Proteomes" id="UP000054485"/>
    </source>
</evidence>
<dbReference type="OrthoDB" id="2688374at2759"/>
<gene>
    <name evidence="2" type="ORF">CY34DRAFT_104152</name>
</gene>
<evidence type="ECO:0000313" key="2">
    <source>
        <dbReference type="EMBL" id="KIK48160.1"/>
    </source>
</evidence>
<sequence length="490" mass="54889">MTTMTVASTGSLTEHYKTYQTRNTSTLPRTLPVKSTGNVPMFNAPKPPVLQMSKTECAAGPKTSTPFHEVHKTSVNITTNPSLKPLCDDSEDDGDDSDEQDDDDDDSLKQSLRYHHLTANGQNVLKELTKLPPETGRTMEFHGIDAREFEAIEEVLEETGRTSKPRLTYDYNTNSLLVEMPSAIHEAPFDCLKLALGQSISAMSYDEDLIFPMVHMNSSLRVKRKSVTPDICITVTPASGPTRIVLVPFIGECACSEDKAHAIRKLKTTIAAYPHTKMAVLGLVCEAQPYKCPDENSVASQTLSILDEALPLDEFITERFPPCTSITIADHNWCHIRSVEFLVWVKGDDEAFLDLDNEDAEHMAHGTLLPDLNMDAVKSMLKRGLGKIRDSFVAFSKQLDPDADCTELEEDTIALRIRWKDYLIALNNGADVTAWTRYKNWHEKLIKDREAGETTTAAMSSEPRGRRSKRKRMSTSLPPPRRSRRARRSF</sequence>
<feature type="compositionally biased region" description="Acidic residues" evidence="1">
    <location>
        <begin position="88"/>
        <end position="106"/>
    </location>
</feature>
<name>A0A0D0AD39_9AGAM</name>
<feature type="region of interest" description="Disordered" evidence="1">
    <location>
        <begin position="449"/>
        <end position="490"/>
    </location>
</feature>
<dbReference type="Proteomes" id="UP000054485">
    <property type="component" value="Unassembled WGS sequence"/>
</dbReference>
<feature type="compositionally biased region" description="Polar residues" evidence="1">
    <location>
        <begin position="73"/>
        <end position="82"/>
    </location>
</feature>
<dbReference type="AlphaFoldDB" id="A0A0D0AD39"/>
<dbReference type="HOGENOM" id="CLU_556884_0_0_1"/>
<accession>A0A0D0AD39</accession>
<keyword evidence="3" id="KW-1185">Reference proteome</keyword>
<dbReference type="EMBL" id="KN835140">
    <property type="protein sequence ID" value="KIK48160.1"/>
    <property type="molecule type" value="Genomic_DNA"/>
</dbReference>
<feature type="region of interest" description="Disordered" evidence="1">
    <location>
        <begin position="72"/>
        <end position="107"/>
    </location>
</feature>
<reference evidence="2 3" key="1">
    <citation type="submission" date="2014-04" db="EMBL/GenBank/DDBJ databases">
        <authorList>
            <consortium name="DOE Joint Genome Institute"/>
            <person name="Kuo A."/>
            <person name="Ruytinx J."/>
            <person name="Rineau F."/>
            <person name="Colpaert J."/>
            <person name="Kohler A."/>
            <person name="Nagy L.G."/>
            <person name="Floudas D."/>
            <person name="Copeland A."/>
            <person name="Barry K.W."/>
            <person name="Cichocki N."/>
            <person name="Veneault-Fourrey C."/>
            <person name="LaButti K."/>
            <person name="Lindquist E.A."/>
            <person name="Lipzen A."/>
            <person name="Lundell T."/>
            <person name="Morin E."/>
            <person name="Murat C."/>
            <person name="Sun H."/>
            <person name="Tunlid A."/>
            <person name="Henrissat B."/>
            <person name="Grigoriev I.V."/>
            <person name="Hibbett D.S."/>
            <person name="Martin F."/>
            <person name="Nordberg H.P."/>
            <person name="Cantor M.N."/>
            <person name="Hua S.X."/>
        </authorList>
    </citation>
    <scope>NUCLEOTIDE SEQUENCE [LARGE SCALE GENOMIC DNA]</scope>
    <source>
        <strain evidence="2 3">UH-Slu-Lm8-n1</strain>
    </source>
</reference>
<proteinExistence type="predicted"/>
<organism evidence="2 3">
    <name type="scientific">Suillus luteus UH-Slu-Lm8-n1</name>
    <dbReference type="NCBI Taxonomy" id="930992"/>
    <lineage>
        <taxon>Eukaryota</taxon>
        <taxon>Fungi</taxon>
        <taxon>Dikarya</taxon>
        <taxon>Basidiomycota</taxon>
        <taxon>Agaricomycotina</taxon>
        <taxon>Agaricomycetes</taxon>
        <taxon>Agaricomycetidae</taxon>
        <taxon>Boletales</taxon>
        <taxon>Suillineae</taxon>
        <taxon>Suillaceae</taxon>
        <taxon>Suillus</taxon>
    </lineage>
</organism>